<evidence type="ECO:0000313" key="4">
    <source>
        <dbReference type="Proteomes" id="UP001174677"/>
    </source>
</evidence>
<dbReference type="Pfam" id="PF01535">
    <property type="entry name" value="PPR"/>
    <property type="match status" value="1"/>
</dbReference>
<feature type="compositionally biased region" description="Basic and acidic residues" evidence="2">
    <location>
        <begin position="638"/>
        <end position="655"/>
    </location>
</feature>
<keyword evidence="4" id="KW-1185">Reference proteome</keyword>
<dbReference type="EMBL" id="JARPOI010000004">
    <property type="protein sequence ID" value="KAJ9182022.1"/>
    <property type="molecule type" value="Genomic_DNA"/>
</dbReference>
<dbReference type="PANTHER" id="PTHR45613:SF9">
    <property type="entry name" value="MITOCHONDRIAL GROUP I INTRON SPLICING FACTOR CCM1"/>
    <property type="match status" value="1"/>
</dbReference>
<protein>
    <recommendedName>
        <fullName evidence="5">Pentacotripeptide-repeat region of PRORP domain-containing protein</fullName>
    </recommendedName>
</protein>
<evidence type="ECO:0000256" key="2">
    <source>
        <dbReference type="SAM" id="MobiDB-lite"/>
    </source>
</evidence>
<evidence type="ECO:0000256" key="1">
    <source>
        <dbReference type="ARBA" id="ARBA00022737"/>
    </source>
</evidence>
<comment type="caution">
    <text evidence="3">The sequence shown here is derived from an EMBL/GenBank/DDBJ whole genome shotgun (WGS) entry which is preliminary data.</text>
</comment>
<reference evidence="3" key="1">
    <citation type="journal article" date="2023" name="Plant Biotechnol. J.">
        <title>Chromosome-level wild Hevea brasiliensis genome provides new tools for genomic-assisted breeding and valuable loci to elevate rubber yield.</title>
        <authorList>
            <person name="Cheng H."/>
            <person name="Song X."/>
            <person name="Hu Y."/>
            <person name="Wu T."/>
            <person name="Yang Q."/>
            <person name="An Z."/>
            <person name="Feng S."/>
            <person name="Deng Z."/>
            <person name="Wu W."/>
            <person name="Zeng X."/>
            <person name="Tu M."/>
            <person name="Wang X."/>
            <person name="Huang H."/>
        </authorList>
    </citation>
    <scope>NUCLEOTIDE SEQUENCE</scope>
    <source>
        <strain evidence="3">MT/VB/25A 57/8</strain>
    </source>
</reference>
<sequence length="655" mass="76076">MARAPSSIVIFSRQRPCRTCRNFSTQIRKLTVERKEIEFISEGIKPNQNHELPQSVNQHFTDVTKEVAKIMRTKSNWEQTLMLDFPSFNFTDPQFFWQLLKQQNNAFLSLRFFHWLHLHSDFVPDQVSCSVLFDSLLEAKACNAAKYFLQVSSFTPEQGSLERYICCLCDGGMVNDALDVFVKFKDIGICPSIATWNSALLGCLVVQRTDLVWKLYHDMLESRVVADIETVEYLIRAFCYDGKFMKGYQLLRQVLEEGLVPRNIAFNALISGFCKLRNFVRVSELLHTMIAKNCAPDIYTYQEVINGLCKNKMLLNALRIFNDLKNRGYSPDRVMYTTMIHGLCEMGWIRNARKLWFEMINKGILPNEYTYNSLIHGTFKNGEFRKARKLYDDMRDRGYGETTASYNMMITHLCLCGRTNEGFELFKEMAQKGIIRDVISYNAVINGFCKKGMMVEGKNLLNELLAHGIQPSSLSYIPLIKKLCELGDMKEAKQLWNDMQNKGLKPMACDYDHFISALCVRDHVMDGMDWLVVMLKNKLRPKKKTFETLIKCVSHCGRLDVMSRIVYYIKMGICNSLVWKFDMKKMGWRNKRPESFFKVYTRRRTRSVGTKKEELAKASKRKSLFKVYTRRRTKSTGTKKEELAEGSRGKSLFEA</sequence>
<dbReference type="Pfam" id="PF13041">
    <property type="entry name" value="PPR_2"/>
    <property type="match status" value="3"/>
</dbReference>
<dbReference type="NCBIfam" id="TIGR00756">
    <property type="entry name" value="PPR"/>
    <property type="match status" value="7"/>
</dbReference>
<keyword evidence="1" id="KW-0677">Repeat</keyword>
<name>A0ABQ9MPH1_HEVBR</name>
<gene>
    <name evidence="3" type="ORF">P3X46_006058</name>
</gene>
<dbReference type="InterPro" id="IPR002885">
    <property type="entry name" value="PPR_rpt"/>
</dbReference>
<evidence type="ECO:0000313" key="3">
    <source>
        <dbReference type="EMBL" id="KAJ9182021.1"/>
    </source>
</evidence>
<accession>A0ABQ9MPH1</accession>
<evidence type="ECO:0008006" key="5">
    <source>
        <dbReference type="Google" id="ProtNLM"/>
    </source>
</evidence>
<dbReference type="PANTHER" id="PTHR45613">
    <property type="entry name" value="PENTATRICOPEPTIDE REPEAT-CONTAINING PROTEIN"/>
    <property type="match status" value="1"/>
</dbReference>
<dbReference type="Proteomes" id="UP001174677">
    <property type="component" value="Chromosome 4"/>
</dbReference>
<dbReference type="InterPro" id="IPR011990">
    <property type="entry name" value="TPR-like_helical_dom_sf"/>
</dbReference>
<feature type="region of interest" description="Disordered" evidence="2">
    <location>
        <begin position="629"/>
        <end position="655"/>
    </location>
</feature>
<dbReference type="Gene3D" id="1.25.40.10">
    <property type="entry name" value="Tetratricopeptide repeat domain"/>
    <property type="match status" value="6"/>
</dbReference>
<dbReference type="EMBL" id="JARPOI010000004">
    <property type="protein sequence ID" value="KAJ9182021.1"/>
    <property type="molecule type" value="Genomic_DNA"/>
</dbReference>
<proteinExistence type="predicted"/>
<organism evidence="3 4">
    <name type="scientific">Hevea brasiliensis</name>
    <name type="common">Para rubber tree</name>
    <name type="synonym">Siphonia brasiliensis</name>
    <dbReference type="NCBI Taxonomy" id="3981"/>
    <lineage>
        <taxon>Eukaryota</taxon>
        <taxon>Viridiplantae</taxon>
        <taxon>Streptophyta</taxon>
        <taxon>Embryophyta</taxon>
        <taxon>Tracheophyta</taxon>
        <taxon>Spermatophyta</taxon>
        <taxon>Magnoliopsida</taxon>
        <taxon>eudicotyledons</taxon>
        <taxon>Gunneridae</taxon>
        <taxon>Pentapetalae</taxon>
        <taxon>rosids</taxon>
        <taxon>fabids</taxon>
        <taxon>Malpighiales</taxon>
        <taxon>Euphorbiaceae</taxon>
        <taxon>Crotonoideae</taxon>
        <taxon>Micrandreae</taxon>
        <taxon>Hevea</taxon>
    </lineage>
</organism>